<proteinExistence type="predicted"/>
<organism evidence="3">
    <name type="scientific">Candidatus Kentrum sp. UNK</name>
    <dbReference type="NCBI Taxonomy" id="2126344"/>
    <lineage>
        <taxon>Bacteria</taxon>
        <taxon>Pseudomonadati</taxon>
        <taxon>Pseudomonadota</taxon>
        <taxon>Gammaproteobacteria</taxon>
        <taxon>Candidatus Kentrum</taxon>
    </lineage>
</organism>
<accession>A0A451ATU2</accession>
<sequence>MSSKAIVAVAFVMVLDACVFSVVYGWQEVSPVPPRHLPSLDTSDPGESISRLKQYVTTGEKMADQFQGLLSDYRNLTSRYVEFISGCLNEEVFDTPLFRDAYQYSVCNPRNRHKLRSELRQQANRLDALESELTIIKLKVERASKRVAQVLQFQELQANIRKMNRDIEEAEDIEAELRRLESKR</sequence>
<reference evidence="3" key="1">
    <citation type="submission" date="2019-02" db="EMBL/GenBank/DDBJ databases">
        <authorList>
            <person name="Gruber-Vodicka R. H."/>
            <person name="Seah K. B. B."/>
        </authorList>
    </citation>
    <scope>NUCLEOTIDE SEQUENCE</scope>
    <source>
        <strain evidence="3">BECK_BY19</strain>
        <strain evidence="2">BECK_BY8</strain>
    </source>
</reference>
<gene>
    <name evidence="2" type="ORF">BECKUNK1418G_GA0071005_101319</name>
    <name evidence="3" type="ORF">BECKUNK1418H_GA0071006_101419</name>
</gene>
<dbReference type="AlphaFoldDB" id="A0A451ATU2"/>
<dbReference type="EMBL" id="CAADFZ010000013">
    <property type="protein sequence ID" value="VFK60775.1"/>
    <property type="molecule type" value="Genomic_DNA"/>
</dbReference>
<dbReference type="EMBL" id="CAADGD010000014">
    <property type="protein sequence ID" value="VFK69464.1"/>
    <property type="molecule type" value="Genomic_DNA"/>
</dbReference>
<feature type="coiled-coil region" evidence="1">
    <location>
        <begin position="112"/>
        <end position="183"/>
    </location>
</feature>
<evidence type="ECO:0000256" key="1">
    <source>
        <dbReference type="SAM" id="Coils"/>
    </source>
</evidence>
<evidence type="ECO:0000313" key="2">
    <source>
        <dbReference type="EMBL" id="VFK60775.1"/>
    </source>
</evidence>
<evidence type="ECO:0000313" key="3">
    <source>
        <dbReference type="EMBL" id="VFK69464.1"/>
    </source>
</evidence>
<name>A0A451ATU2_9GAMM</name>
<keyword evidence="1" id="KW-0175">Coiled coil</keyword>
<protein>
    <submittedName>
        <fullName evidence="3">Uncharacterized protein</fullName>
    </submittedName>
</protein>